<organism evidence="1 2">
    <name type="scientific">Pseudidiomarina insulisalsae</name>
    <dbReference type="NCBI Taxonomy" id="575789"/>
    <lineage>
        <taxon>Bacteria</taxon>
        <taxon>Pseudomonadati</taxon>
        <taxon>Pseudomonadota</taxon>
        <taxon>Gammaproteobacteria</taxon>
        <taxon>Alteromonadales</taxon>
        <taxon>Idiomarinaceae</taxon>
        <taxon>Pseudidiomarina</taxon>
    </lineage>
</organism>
<gene>
    <name evidence="1" type="ORF">CWI71_11305</name>
</gene>
<dbReference type="AlphaFoldDB" id="A0A432YAD8"/>
<dbReference type="OrthoDB" id="6321522at2"/>
<comment type="caution">
    <text evidence="1">The sequence shown here is derived from an EMBL/GenBank/DDBJ whole genome shotgun (WGS) entry which is preliminary data.</text>
</comment>
<keyword evidence="2" id="KW-1185">Reference proteome</keyword>
<protein>
    <submittedName>
        <fullName evidence="1">Uncharacterized protein</fullName>
    </submittedName>
</protein>
<evidence type="ECO:0000313" key="1">
    <source>
        <dbReference type="EMBL" id="RUO57871.1"/>
    </source>
</evidence>
<dbReference type="EMBL" id="PIPY01000013">
    <property type="protein sequence ID" value="RUO57871.1"/>
    <property type="molecule type" value="Genomic_DNA"/>
</dbReference>
<dbReference type="RefSeq" id="WP_126755380.1">
    <property type="nucleotide sequence ID" value="NZ_PIPY01000013.1"/>
</dbReference>
<accession>A0A432YAD8</accession>
<evidence type="ECO:0000313" key="2">
    <source>
        <dbReference type="Proteomes" id="UP000288259"/>
    </source>
</evidence>
<sequence length="213" mass="23914">MSEQRDIFEVVEQRPGYDPAAFPELCTALYERELAVLAQLQVQSAQGLQRRLRSLSYYIRTAARAMLECGCPCELDVQNASWQSTQKRALKSTATRASKLEKWLLSGKAELGMSVPVLNLAPRLQQVRLDSIDRLDLEGGRVHCNEFGWFLLSGESCEADGDTILLAKPELSFLKAAVCGHQWSHKGRIDPRTLSLRELLLATAIDWRRLAAK</sequence>
<proteinExistence type="predicted"/>
<dbReference type="Proteomes" id="UP000288259">
    <property type="component" value="Unassembled WGS sequence"/>
</dbReference>
<reference evidence="2" key="1">
    <citation type="journal article" date="2018" name="Front. Microbiol.">
        <title>Genome-Based Analysis Reveals the Taxonomy and Diversity of the Family Idiomarinaceae.</title>
        <authorList>
            <person name="Liu Y."/>
            <person name="Lai Q."/>
            <person name="Shao Z."/>
        </authorList>
    </citation>
    <scope>NUCLEOTIDE SEQUENCE [LARGE SCALE GENOMIC DNA]</scope>
    <source>
        <strain evidence="2">CVS-6</strain>
    </source>
</reference>
<name>A0A432YAD8_9GAMM</name>